<comment type="catalytic activity">
    <reaction evidence="2">
        <text>beta-D-GlcNAc-(1-&gt;4)-Mur2Ac(oyl-L-Ala-gamma-D-Glu-L-Lys-D-Ala-D-Ala)-di-trans,octa-cis-undecaprenyl diphosphate + L-glutamine + ATP + H2O = beta-D-GlcNAc-(1-&gt;4)-Mur2Ac(oyl-L-Ala-D-isoglutaminyl-L-Lys-D-Ala-D-Ala)-di-trans,octa-cis-undecaprenyl diphosphate + L-glutamate + ADP + phosphate + H(+)</text>
        <dbReference type="Rhea" id="RHEA:57928"/>
        <dbReference type="ChEBI" id="CHEBI:15377"/>
        <dbReference type="ChEBI" id="CHEBI:15378"/>
        <dbReference type="ChEBI" id="CHEBI:29985"/>
        <dbReference type="ChEBI" id="CHEBI:30616"/>
        <dbReference type="ChEBI" id="CHEBI:43474"/>
        <dbReference type="ChEBI" id="CHEBI:58359"/>
        <dbReference type="ChEBI" id="CHEBI:60033"/>
        <dbReference type="ChEBI" id="CHEBI:62233"/>
        <dbReference type="ChEBI" id="CHEBI:456216"/>
        <dbReference type="EC" id="6.3.5.13"/>
    </reaction>
</comment>
<keyword evidence="6" id="KW-1185">Reference proteome</keyword>
<dbReference type="InterPro" id="IPR013221">
    <property type="entry name" value="Mur_ligase_cen"/>
</dbReference>
<keyword evidence="2" id="KW-0547">Nucleotide-binding</keyword>
<keyword evidence="2" id="KW-0436">Ligase</keyword>
<gene>
    <name evidence="2" type="primary">murT</name>
    <name evidence="5" type="ORF">IAG03_02980</name>
</gene>
<keyword evidence="2" id="KW-0133">Cell shape</keyword>
<feature type="binding site" evidence="2">
    <location>
        <position position="227"/>
    </location>
    <ligand>
        <name>Zn(2+)</name>
        <dbReference type="ChEBI" id="CHEBI:29105"/>
    </ligand>
</feature>
<dbReference type="PANTHER" id="PTHR23135:SF7">
    <property type="entry name" value="LIPID II ISOGLUTAMINYL SYNTHASE (GLUTAMINE-HYDROLYZING) SUBUNIT MURT"/>
    <property type="match status" value="1"/>
</dbReference>
<dbReference type="GO" id="GO:0016881">
    <property type="term" value="F:acid-amino acid ligase activity"/>
    <property type="evidence" value="ECO:0007669"/>
    <property type="project" value="InterPro"/>
</dbReference>
<dbReference type="GO" id="GO:0008270">
    <property type="term" value="F:zinc ion binding"/>
    <property type="evidence" value="ECO:0007669"/>
    <property type="project" value="UniProtKB-UniRule"/>
</dbReference>
<name>A0A926D9Q8_9FIRM</name>
<keyword evidence="2" id="KW-0573">Peptidoglycan synthesis</keyword>
<dbReference type="GO" id="GO:0008360">
    <property type="term" value="P:regulation of cell shape"/>
    <property type="evidence" value="ECO:0007669"/>
    <property type="project" value="UniProtKB-KW"/>
</dbReference>
<accession>A0A926D9Q8</accession>
<dbReference type="Proteomes" id="UP000651482">
    <property type="component" value="Unassembled WGS sequence"/>
</dbReference>
<dbReference type="HAMAP" id="MF_02214">
    <property type="entry name" value="Lipid_II_synth_MurT"/>
    <property type="match status" value="1"/>
</dbReference>
<dbReference type="GO" id="GO:0009252">
    <property type="term" value="P:peptidoglycan biosynthetic process"/>
    <property type="evidence" value="ECO:0007669"/>
    <property type="project" value="UniProtKB-UniRule"/>
</dbReference>
<feature type="binding site" evidence="2">
    <location>
        <position position="205"/>
    </location>
    <ligand>
        <name>Zn(2+)</name>
        <dbReference type="ChEBI" id="CHEBI:29105"/>
    </ligand>
</feature>
<feature type="binding site" evidence="2">
    <location>
        <position position="230"/>
    </location>
    <ligand>
        <name>Zn(2+)</name>
        <dbReference type="ChEBI" id="CHEBI:29105"/>
    </ligand>
</feature>
<feature type="binding site" evidence="2">
    <location>
        <position position="208"/>
    </location>
    <ligand>
        <name>Zn(2+)</name>
        <dbReference type="ChEBI" id="CHEBI:29105"/>
    </ligand>
</feature>
<reference evidence="5" key="1">
    <citation type="submission" date="2020-08" db="EMBL/GenBank/DDBJ databases">
        <title>Genome public.</title>
        <authorList>
            <person name="Liu C."/>
            <person name="Sun Q."/>
        </authorList>
    </citation>
    <scope>NUCLEOTIDE SEQUENCE</scope>
    <source>
        <strain evidence="5">NSJ-40</strain>
    </source>
</reference>
<dbReference type="Pfam" id="PF08245">
    <property type="entry name" value="Mur_ligase_M"/>
    <property type="match status" value="1"/>
</dbReference>
<keyword evidence="2" id="KW-0961">Cell wall biogenesis/degradation</keyword>
<dbReference type="EMBL" id="JACRSN010000003">
    <property type="protein sequence ID" value="MBC8532980.1"/>
    <property type="molecule type" value="Genomic_DNA"/>
</dbReference>
<dbReference type="GO" id="GO:0071555">
    <property type="term" value="P:cell wall organization"/>
    <property type="evidence" value="ECO:0007669"/>
    <property type="project" value="UniProtKB-KW"/>
</dbReference>
<dbReference type="EC" id="6.3.5.13" evidence="2"/>
<evidence type="ECO:0000256" key="1">
    <source>
        <dbReference type="ARBA" id="ARBA00004752"/>
    </source>
</evidence>
<evidence type="ECO:0000259" key="3">
    <source>
        <dbReference type="Pfam" id="PF08245"/>
    </source>
</evidence>
<dbReference type="GO" id="GO:0005524">
    <property type="term" value="F:ATP binding"/>
    <property type="evidence" value="ECO:0007669"/>
    <property type="project" value="UniProtKB-UniRule"/>
</dbReference>
<evidence type="ECO:0000259" key="4">
    <source>
        <dbReference type="Pfam" id="PF08353"/>
    </source>
</evidence>
<dbReference type="GO" id="GO:0140282">
    <property type="term" value="F:carbon-nitrogen ligase activity on lipid II"/>
    <property type="evidence" value="ECO:0007669"/>
    <property type="project" value="UniProtKB-UniRule"/>
</dbReference>
<comment type="caution">
    <text evidence="2">Lacks conserved residue(s) required for the propagation of feature annotation.</text>
</comment>
<comment type="similarity">
    <text evidence="2">Belongs to the MurCDEF family. MurT subfamily.</text>
</comment>
<evidence type="ECO:0000313" key="6">
    <source>
        <dbReference type="Proteomes" id="UP000651482"/>
    </source>
</evidence>
<keyword evidence="2" id="KW-0862">Zinc</keyword>
<feature type="domain" description="Lipid II isoglutaminyl synthase (glutamine-hydrolyzing) subunit MurT C-terminal" evidence="4">
    <location>
        <begin position="322"/>
        <end position="425"/>
    </location>
</feature>
<dbReference type="Pfam" id="PF08353">
    <property type="entry name" value="MurT_C"/>
    <property type="match status" value="1"/>
</dbReference>
<dbReference type="InterPro" id="IPR036565">
    <property type="entry name" value="Mur-like_cat_sf"/>
</dbReference>
<dbReference type="SUPFAM" id="SSF53623">
    <property type="entry name" value="MurD-like peptide ligases, catalytic domain"/>
    <property type="match status" value="1"/>
</dbReference>
<comment type="subunit">
    <text evidence="2">Forms a heterodimer with GatD.</text>
</comment>
<dbReference type="AlphaFoldDB" id="A0A926D9Q8"/>
<comment type="caution">
    <text evidence="5">The sequence shown here is derived from an EMBL/GenBank/DDBJ whole genome shotgun (WGS) entry which is preliminary data.</text>
</comment>
<dbReference type="InterPro" id="IPR043703">
    <property type="entry name" value="Lipid_II_synth_MurT"/>
</dbReference>
<organism evidence="5 6">
    <name type="scientific">Yeguia hominis</name>
    <dbReference type="NCBI Taxonomy" id="2763662"/>
    <lineage>
        <taxon>Bacteria</taxon>
        <taxon>Bacillati</taxon>
        <taxon>Bacillota</taxon>
        <taxon>Clostridia</taxon>
        <taxon>Eubacteriales</taxon>
        <taxon>Yeguiaceae</taxon>
        <taxon>Yeguia</taxon>
    </lineage>
</organism>
<evidence type="ECO:0000313" key="5">
    <source>
        <dbReference type="EMBL" id="MBC8532980.1"/>
    </source>
</evidence>
<comment type="function">
    <text evidence="2">The lipid II isoglutaminyl synthase complex catalyzes the formation of alpha-D-isoglutamine in the cell wall lipid II stem peptide. The MurT subunit catalyzes the ATP-dependent amidation of D-glutamate residue of lipid II, converting it to an isoglutamine residue.</text>
</comment>
<comment type="catalytic activity">
    <reaction evidence="2">
        <text>beta-D-GlcNAc-(1-&gt;4)-Mur2Ac(oyl-L-Ala-gamma-D-Glu-L-Lys-D-Ala-D-Ala)-di-trans,octa-cis-undecaprenyl diphosphate + ATP = beta-D-GlcNAc-(1-&gt;4)-Mur2Ac(oyl-L-Ala-gamma-D-O-P-Glu-L-Lys-D-Ala-D-Ala)-di-trans,octa-cis-undecaprenyl diphosphate + ADP</text>
        <dbReference type="Rhea" id="RHEA:59488"/>
        <dbReference type="ChEBI" id="CHEBI:30616"/>
        <dbReference type="ChEBI" id="CHEBI:60033"/>
        <dbReference type="ChEBI" id="CHEBI:143132"/>
        <dbReference type="ChEBI" id="CHEBI:456216"/>
    </reaction>
</comment>
<proteinExistence type="inferred from homology"/>
<keyword evidence="2" id="KW-0067">ATP-binding</keyword>
<comment type="pathway">
    <text evidence="1 2">Cell wall biogenesis; peptidoglycan biosynthesis.</text>
</comment>
<keyword evidence="2" id="KW-0479">Metal-binding</keyword>
<comment type="catalytic activity">
    <reaction evidence="2">
        <text>beta-D-GlcNAc-(1-&gt;4)-Mur2Ac(oyl-L-Ala-gamma-D-O-P-Glu-L-Lys-D-Ala-D-Ala)-di-trans,octa-cis-undecaprenyl diphosphate + NH4(+) = beta-D-GlcNAc-(1-&gt;4)-Mur2Ac(oyl-L-Ala-D-isoglutaminyl-L-Lys-D-Ala-D-Ala)-di-trans,octa-cis-undecaprenyl diphosphate + phosphate + H(+)</text>
        <dbReference type="Rhea" id="RHEA:57932"/>
        <dbReference type="ChEBI" id="CHEBI:15378"/>
        <dbReference type="ChEBI" id="CHEBI:28938"/>
        <dbReference type="ChEBI" id="CHEBI:43474"/>
        <dbReference type="ChEBI" id="CHEBI:62233"/>
        <dbReference type="ChEBI" id="CHEBI:143132"/>
    </reaction>
</comment>
<dbReference type="Gene3D" id="3.40.1190.10">
    <property type="entry name" value="Mur-like, catalytic domain"/>
    <property type="match status" value="1"/>
</dbReference>
<evidence type="ECO:0000256" key="2">
    <source>
        <dbReference type="HAMAP-Rule" id="MF_02214"/>
    </source>
</evidence>
<feature type="domain" description="Mur ligase central" evidence="3">
    <location>
        <begin position="51"/>
        <end position="172"/>
    </location>
</feature>
<dbReference type="PANTHER" id="PTHR23135">
    <property type="entry name" value="MUR LIGASE FAMILY MEMBER"/>
    <property type="match status" value="1"/>
</dbReference>
<dbReference type="InterPro" id="IPR013564">
    <property type="entry name" value="MurT_C"/>
</dbReference>
<protein>
    <recommendedName>
        <fullName evidence="2">Lipid II isoglutaminyl synthase (glutamine-hydrolyzing) subunit MurT</fullName>
        <ecNumber evidence="2">6.3.5.13</ecNumber>
    </recommendedName>
</protein>
<sequence>MRTFFTILVCKAVRLVGKAVGRGSSMPGQIALKLQPDILRSIRLPEHIIAVTGSNGKTSTVEMIAHTLSACGKRVAWNREGSNQIEGVTTFLLDDCTLSGKVRSEIILLETDERFARHTFRYFTPSLYVITNLYRDQMTRNGHPEWIYHIIEESIHDRSHLLLNADDPLVSCFGWQRENVTYFGVARMPFSETENTSIYDDGKYCPLCKGRMEYDYYHYNHIGSYHCTQCGYHRMTPAYTVTDASLEEGWLVINEENRIPVAFSSIYHFYNTLAAFAVADKLSIPHPQIVSALSGYAMKSGRVLSFRLGERAGTLLTSKHENSVSYDQSIRVALQDPNPFTALFIIDAVSRKYFTSETSWIWDIDFERLADPRAAKIVLAGTYCNDLAVRFSYCGIPEERIQVFESIDDAAEYLKAEAVGYIYAITCFSDKEKFLAKTQVQ</sequence>